<gene>
    <name evidence="13" type="ORF">HLB29_00460</name>
</gene>
<protein>
    <recommendedName>
        <fullName evidence="5">L-aspartate oxidase</fullName>
        <ecNumber evidence="4">1.4.3.16</ecNumber>
    </recommendedName>
    <alternativeName>
        <fullName evidence="10">Quinolinate synthase B</fullName>
    </alternativeName>
</protein>
<name>A0ABR6TJI8_9FIRM</name>
<dbReference type="InterPro" id="IPR036188">
    <property type="entry name" value="FAD/NAD-bd_sf"/>
</dbReference>
<evidence type="ECO:0000313" key="13">
    <source>
        <dbReference type="EMBL" id="MBC2575156.1"/>
    </source>
</evidence>
<keyword evidence="14" id="KW-1185">Reference proteome</keyword>
<evidence type="ECO:0000259" key="12">
    <source>
        <dbReference type="Pfam" id="PF00890"/>
    </source>
</evidence>
<evidence type="ECO:0000256" key="5">
    <source>
        <dbReference type="ARBA" id="ARBA00021901"/>
    </source>
</evidence>
<dbReference type="InterPro" id="IPR027477">
    <property type="entry name" value="Succ_DH/fumarate_Rdtase_cat_sf"/>
</dbReference>
<dbReference type="NCBIfam" id="NF004820">
    <property type="entry name" value="PRK06175.1"/>
    <property type="match status" value="1"/>
</dbReference>
<keyword evidence="7" id="KW-0662">Pyridine nucleotide biosynthesis</keyword>
<organism evidence="13 14">
    <name type="scientific">Peptostreptococcus canis</name>
    <dbReference type="NCBI Taxonomy" id="1159213"/>
    <lineage>
        <taxon>Bacteria</taxon>
        <taxon>Bacillati</taxon>
        <taxon>Bacillota</taxon>
        <taxon>Clostridia</taxon>
        <taxon>Peptostreptococcales</taxon>
        <taxon>Peptostreptococcaceae</taxon>
        <taxon>Peptostreptococcus</taxon>
    </lineage>
</organism>
<evidence type="ECO:0000256" key="3">
    <source>
        <dbReference type="ARBA" id="ARBA00008562"/>
    </source>
</evidence>
<dbReference type="Gene3D" id="3.90.700.10">
    <property type="entry name" value="Succinate dehydrogenase/fumarate reductase flavoprotein, catalytic domain"/>
    <property type="match status" value="1"/>
</dbReference>
<comment type="catalytic activity">
    <reaction evidence="11">
        <text>L-aspartate + O2 = iminosuccinate + H2O2</text>
        <dbReference type="Rhea" id="RHEA:25876"/>
        <dbReference type="ChEBI" id="CHEBI:15379"/>
        <dbReference type="ChEBI" id="CHEBI:16240"/>
        <dbReference type="ChEBI" id="CHEBI:29991"/>
        <dbReference type="ChEBI" id="CHEBI:77875"/>
        <dbReference type="EC" id="1.4.3.16"/>
    </reaction>
    <physiologicalReaction direction="left-to-right" evidence="11">
        <dbReference type="Rhea" id="RHEA:25877"/>
    </physiologicalReaction>
</comment>
<dbReference type="InterPro" id="IPR005288">
    <property type="entry name" value="NadB"/>
</dbReference>
<dbReference type="PRINTS" id="PR00368">
    <property type="entry name" value="FADPNR"/>
</dbReference>
<evidence type="ECO:0000256" key="1">
    <source>
        <dbReference type="ARBA" id="ARBA00001974"/>
    </source>
</evidence>
<comment type="pathway">
    <text evidence="2">Cofactor biosynthesis; NAD(+) biosynthesis; iminoaspartate from L-aspartate (oxidase route): step 1/1.</text>
</comment>
<evidence type="ECO:0000256" key="4">
    <source>
        <dbReference type="ARBA" id="ARBA00012173"/>
    </source>
</evidence>
<dbReference type="SUPFAM" id="SSF51905">
    <property type="entry name" value="FAD/NAD(P)-binding domain"/>
    <property type="match status" value="1"/>
</dbReference>
<evidence type="ECO:0000256" key="9">
    <source>
        <dbReference type="ARBA" id="ARBA00023002"/>
    </source>
</evidence>
<comment type="caution">
    <text evidence="13">The sequence shown here is derived from an EMBL/GenBank/DDBJ whole genome shotgun (WGS) entry which is preliminary data.</text>
</comment>
<evidence type="ECO:0000313" key="14">
    <source>
        <dbReference type="Proteomes" id="UP000713904"/>
    </source>
</evidence>
<evidence type="ECO:0000256" key="8">
    <source>
        <dbReference type="ARBA" id="ARBA00022827"/>
    </source>
</evidence>
<keyword evidence="9 13" id="KW-0560">Oxidoreductase</keyword>
<comment type="cofactor">
    <cofactor evidence="1">
        <name>FAD</name>
        <dbReference type="ChEBI" id="CHEBI:57692"/>
    </cofactor>
</comment>
<dbReference type="EMBL" id="JABGBW010000001">
    <property type="protein sequence ID" value="MBC2575156.1"/>
    <property type="molecule type" value="Genomic_DNA"/>
</dbReference>
<dbReference type="PANTHER" id="PTHR42716:SF2">
    <property type="entry name" value="L-ASPARTATE OXIDASE, CHLOROPLASTIC"/>
    <property type="match status" value="1"/>
</dbReference>
<keyword evidence="6" id="KW-0285">Flavoprotein</keyword>
<reference evidence="13 14" key="1">
    <citation type="submission" date="2020-05" db="EMBL/GenBank/DDBJ databases">
        <title>Draft genome of xy-202 and genomic insight in genome of the genus Peptostreptococcus.</title>
        <authorList>
            <person name="Zhang Z."/>
        </authorList>
    </citation>
    <scope>NUCLEOTIDE SEQUENCE [LARGE SCALE GENOMIC DNA]</scope>
    <source>
        <strain evidence="13 14">DSM 27025</strain>
    </source>
</reference>
<dbReference type="PANTHER" id="PTHR42716">
    <property type="entry name" value="L-ASPARTATE OXIDASE"/>
    <property type="match status" value="1"/>
</dbReference>
<comment type="similarity">
    <text evidence="3">Belongs to the FAD-dependent oxidoreductase 2 family. NadB subfamily.</text>
</comment>
<evidence type="ECO:0000256" key="2">
    <source>
        <dbReference type="ARBA" id="ARBA00004950"/>
    </source>
</evidence>
<dbReference type="Pfam" id="PF00890">
    <property type="entry name" value="FAD_binding_2"/>
    <property type="match status" value="1"/>
</dbReference>
<dbReference type="EC" id="1.4.3.16" evidence="4"/>
<evidence type="ECO:0000256" key="6">
    <source>
        <dbReference type="ARBA" id="ARBA00022630"/>
    </source>
</evidence>
<dbReference type="SUPFAM" id="SSF56425">
    <property type="entry name" value="Succinate dehydrogenase/fumarate reductase flavoprotein, catalytic domain"/>
    <property type="match status" value="1"/>
</dbReference>
<dbReference type="Gene3D" id="3.50.50.60">
    <property type="entry name" value="FAD/NAD(P)-binding domain"/>
    <property type="match status" value="1"/>
</dbReference>
<dbReference type="GO" id="GO:0008734">
    <property type="term" value="F:L-aspartate oxidase activity"/>
    <property type="evidence" value="ECO:0007669"/>
    <property type="project" value="UniProtKB-EC"/>
</dbReference>
<evidence type="ECO:0000256" key="7">
    <source>
        <dbReference type="ARBA" id="ARBA00022642"/>
    </source>
</evidence>
<proteinExistence type="inferred from homology"/>
<sequence>MKIDCDVVVVGSGVAGLVCALELPEDYNIILITKKNLEDSNSYLAQGGISVRRGEKDRESFINDTLTAGHFKNNKKAVEILVDESEDAVQSLLKYGVEFNMKDDSLAYTREGGHSKFRIVYHNDITGRAVMEGLIKKVKTRRNIRILEECEMKDIVEMDNSSLGVIAKYDNKYTFINSKYTVLATGGTGGLYGNSTSFPHIKGDGIGVAITHGVKLKDISNIQIHPTSLYEEKIGRRFLISESVRGEGAKILNYHGNRFIDELKPRDVVSKAIFEEMKKDNSKHEWLNFRTIDKDINARFPNICKYLMDIGIDPKKENVPVVPAHHYTIGGIDVDMNARTSMNNLYAIGEVANTGVHGTNRLASNSLLECVVFGKRAAKDIKNNYTEEKKNLDLDNLAYSIDGNYEDIVKKRIEEDENSKVK</sequence>
<evidence type="ECO:0000256" key="10">
    <source>
        <dbReference type="ARBA" id="ARBA00030386"/>
    </source>
</evidence>
<dbReference type="Proteomes" id="UP000713904">
    <property type="component" value="Unassembled WGS sequence"/>
</dbReference>
<evidence type="ECO:0000256" key="11">
    <source>
        <dbReference type="ARBA" id="ARBA00048305"/>
    </source>
</evidence>
<dbReference type="InterPro" id="IPR003953">
    <property type="entry name" value="FAD-dep_OxRdtase_2_FAD-bd"/>
</dbReference>
<accession>A0ABR6TJI8</accession>
<feature type="domain" description="FAD-dependent oxidoreductase 2 FAD-binding" evidence="12">
    <location>
        <begin position="6"/>
        <end position="367"/>
    </location>
</feature>
<keyword evidence="8" id="KW-0274">FAD</keyword>